<keyword evidence="5 6" id="KW-0411">Iron-sulfur</keyword>
<evidence type="ECO:0000256" key="1">
    <source>
        <dbReference type="ARBA" id="ARBA00022723"/>
    </source>
</evidence>
<dbReference type="GO" id="GO:0046872">
    <property type="term" value="F:metal ion binding"/>
    <property type="evidence" value="ECO:0007669"/>
    <property type="project" value="UniProtKB-KW"/>
</dbReference>
<dbReference type="Pfam" id="PF10609">
    <property type="entry name" value="ParA"/>
    <property type="match status" value="1"/>
</dbReference>
<evidence type="ECO:0000256" key="3">
    <source>
        <dbReference type="ARBA" id="ARBA00022840"/>
    </source>
</evidence>
<dbReference type="Proteomes" id="UP000031552">
    <property type="component" value="Unassembled WGS sequence"/>
</dbReference>
<proteinExistence type="inferred from homology"/>
<dbReference type="RefSeq" id="WP_041018283.1">
    <property type="nucleotide sequence ID" value="NZ_CCEJ010000009.1"/>
</dbReference>
<reference evidence="7" key="1">
    <citation type="submission" date="2013-12" db="EMBL/GenBank/DDBJ databases">
        <authorList>
            <person name="Linke B."/>
        </authorList>
    </citation>
    <scope>NUCLEOTIDE SEQUENCE [LARGE SCALE GENOMIC DNA]</scope>
    <source>
        <strain evidence="7">CRIB-18</strain>
    </source>
</reference>
<dbReference type="CDD" id="cd02037">
    <property type="entry name" value="Mrp_NBP35"/>
    <property type="match status" value="1"/>
</dbReference>
<reference evidence="7" key="2">
    <citation type="submission" date="2014-09" db="EMBL/GenBank/DDBJ databases">
        <title>Criblamydia sequanensis harbors a mega-plasmid encoding arsenite resistance.</title>
        <authorList>
            <person name="Bertelli C."/>
            <person name="Goesmann A."/>
            <person name="Greub G."/>
        </authorList>
    </citation>
    <scope>NUCLEOTIDE SEQUENCE [LARGE SCALE GENOMIC DNA]</scope>
    <source>
        <strain evidence="7">CRIB-18</strain>
    </source>
</reference>
<comment type="function">
    <text evidence="6">Binds and transfers iron-sulfur (Fe-S) clusters to target apoproteins. Can hydrolyze ATP.</text>
</comment>
<dbReference type="EMBL" id="CCEJ010000009">
    <property type="protein sequence ID" value="CDR34746.1"/>
    <property type="molecule type" value="Genomic_DNA"/>
</dbReference>
<dbReference type="GO" id="GO:0005524">
    <property type="term" value="F:ATP binding"/>
    <property type="evidence" value="ECO:0007669"/>
    <property type="project" value="UniProtKB-UniRule"/>
</dbReference>
<comment type="caution">
    <text evidence="7">The sequence shown here is derived from an EMBL/GenBank/DDBJ whole genome shotgun (WGS) entry which is preliminary data.</text>
</comment>
<dbReference type="AlphaFoldDB" id="A0A090D0E7"/>
<evidence type="ECO:0000256" key="4">
    <source>
        <dbReference type="ARBA" id="ARBA00023004"/>
    </source>
</evidence>
<dbReference type="InterPro" id="IPR027417">
    <property type="entry name" value="P-loop_NTPase"/>
</dbReference>
<keyword evidence="8" id="KW-1185">Reference proteome</keyword>
<evidence type="ECO:0000256" key="5">
    <source>
        <dbReference type="ARBA" id="ARBA00023014"/>
    </source>
</evidence>
<dbReference type="STRING" id="1437425.CSEC_1939"/>
<dbReference type="InterPro" id="IPR044304">
    <property type="entry name" value="NUBPL-like"/>
</dbReference>
<keyword evidence="1 6" id="KW-0479">Metal-binding</keyword>
<keyword evidence="3 6" id="KW-0067">ATP-binding</keyword>
<dbReference type="Gene3D" id="3.40.50.300">
    <property type="entry name" value="P-loop containing nucleotide triphosphate hydrolases"/>
    <property type="match status" value="1"/>
</dbReference>
<name>A0A090D0E7_9BACT</name>
<accession>A0A090D0E7</accession>
<dbReference type="GO" id="GO:0140663">
    <property type="term" value="F:ATP-dependent FeS chaperone activity"/>
    <property type="evidence" value="ECO:0007669"/>
    <property type="project" value="InterPro"/>
</dbReference>
<keyword evidence="4 6" id="KW-0408">Iron</keyword>
<organism evidence="7 8">
    <name type="scientific">Candidatus Criblamydia sequanensis CRIB-18</name>
    <dbReference type="NCBI Taxonomy" id="1437425"/>
    <lineage>
        <taxon>Bacteria</taxon>
        <taxon>Pseudomonadati</taxon>
        <taxon>Chlamydiota</taxon>
        <taxon>Chlamydiia</taxon>
        <taxon>Parachlamydiales</taxon>
        <taxon>Candidatus Criblamydiaceae</taxon>
        <taxon>Candidatus Criblamydia</taxon>
    </lineage>
</organism>
<dbReference type="PANTHER" id="PTHR42961">
    <property type="entry name" value="IRON-SULFUR PROTEIN NUBPL"/>
    <property type="match status" value="1"/>
</dbReference>
<dbReference type="GO" id="GO:0016887">
    <property type="term" value="F:ATP hydrolysis activity"/>
    <property type="evidence" value="ECO:0007669"/>
    <property type="project" value="UniProtKB-UniRule"/>
</dbReference>
<dbReference type="eggNOG" id="COG0489">
    <property type="taxonomic scope" value="Bacteria"/>
</dbReference>
<comment type="similarity">
    <text evidence="6">Belongs to the Mrp/NBP35 ATP-binding proteins family.</text>
</comment>
<evidence type="ECO:0000313" key="7">
    <source>
        <dbReference type="EMBL" id="CDR34746.1"/>
    </source>
</evidence>
<gene>
    <name evidence="7" type="ORF">CSEC_1939</name>
</gene>
<dbReference type="InterPro" id="IPR033756">
    <property type="entry name" value="YlxH/NBP35"/>
</dbReference>
<dbReference type="OrthoDB" id="9809679at2"/>
<dbReference type="HAMAP" id="MF_02040">
    <property type="entry name" value="Mrp_NBP35"/>
    <property type="match status" value="1"/>
</dbReference>
<evidence type="ECO:0000313" key="8">
    <source>
        <dbReference type="Proteomes" id="UP000031552"/>
    </source>
</evidence>
<dbReference type="PANTHER" id="PTHR42961:SF2">
    <property type="entry name" value="IRON-SULFUR PROTEIN NUBPL"/>
    <property type="match status" value="1"/>
</dbReference>
<comment type="subunit">
    <text evidence="6">Homodimer.</text>
</comment>
<dbReference type="GO" id="GO:0051539">
    <property type="term" value="F:4 iron, 4 sulfur cluster binding"/>
    <property type="evidence" value="ECO:0007669"/>
    <property type="project" value="TreeGrafter"/>
</dbReference>
<dbReference type="InterPro" id="IPR019591">
    <property type="entry name" value="Mrp/NBP35_ATP-bd"/>
</dbReference>
<evidence type="ECO:0000256" key="2">
    <source>
        <dbReference type="ARBA" id="ARBA00022741"/>
    </source>
</evidence>
<dbReference type="GO" id="GO:0016226">
    <property type="term" value="P:iron-sulfur cluster assembly"/>
    <property type="evidence" value="ECO:0007669"/>
    <property type="project" value="InterPro"/>
</dbReference>
<keyword evidence="2 6" id="KW-0547">Nucleotide-binding</keyword>
<protein>
    <recommendedName>
        <fullName evidence="6">Iron-sulfur cluster carrier protein</fullName>
    </recommendedName>
</protein>
<sequence length="276" mass="29660">MPLPLYEKKEPKTKYIAVAAGKGGVGKSTLTAQLGFALKKLGFKVGLLDGDIYGPSLRKMLPEDKLPFQKDGKIMPALALGLKVLSLAHFRPDEKAAIVRAPIATGIISQFINDADWGDLDYLLIDFPPGTGDIPLTICQKIPLFGAVLITTPQAVSLLDVKKALLSFEEMGVPILGIVENLSYFEEASGVKSYPFGKKGGESLSLASGYPLLGEIPIDEEVSKASDLGKSLCDASFHGPAKSAIESIGKALIKEIEILNKNDLALKSFELEWKEM</sequence>
<evidence type="ECO:0000256" key="6">
    <source>
        <dbReference type="HAMAP-Rule" id="MF_02040"/>
    </source>
</evidence>
<dbReference type="SUPFAM" id="SSF52540">
    <property type="entry name" value="P-loop containing nucleoside triphosphate hydrolases"/>
    <property type="match status" value="1"/>
</dbReference>
<dbReference type="PROSITE" id="PS01215">
    <property type="entry name" value="MRP"/>
    <property type="match status" value="1"/>
</dbReference>
<keyword evidence="6" id="KW-0378">Hydrolase</keyword>
<feature type="binding site" evidence="6">
    <location>
        <begin position="21"/>
        <end position="28"/>
    </location>
    <ligand>
        <name>ATP</name>
        <dbReference type="ChEBI" id="CHEBI:30616"/>
    </ligand>
</feature>
<dbReference type="InterPro" id="IPR000808">
    <property type="entry name" value="Mrp-like_CS"/>
</dbReference>